<evidence type="ECO:0000259" key="2">
    <source>
        <dbReference type="PROSITE" id="PS51831"/>
    </source>
</evidence>
<dbReference type="EMBL" id="CP016379">
    <property type="protein sequence ID" value="AZR72786.1"/>
    <property type="molecule type" value="Genomic_DNA"/>
</dbReference>
<dbReference type="InterPro" id="IPR026875">
    <property type="entry name" value="PHydrolase_assoc_dom"/>
</dbReference>
<dbReference type="SMART" id="SM00471">
    <property type="entry name" value="HDc"/>
    <property type="match status" value="1"/>
</dbReference>
<sequence length="372" mass="43408">MSENRFKNPLPEEIYLSREYQRKEDIRGPYFRDQTAIIHSLPFRRLKHKTQFFFAPENDHICTRIEHVLHVASIAATICKGLGLNTDLAQAIALGHDLGHAPFGHTGEEVLNEISKEHGFIHELHSLRVVDVLARDGQGLDLTYAVRDGIISHCGERFEQWIEPTKEQKDLSKIKNRATYPTTYEGCVVRVADKISYLGRDLEDAIRAGLVDIKDLPPRIIKDLGRTNGEMIDVMVHDVIKWSNANGKIGFSQKVHSLMVELKEFNYKNIYFHPKLLHYAKYCRRIIRLLYEQLEKTFLSYGLNFNRYKESEFTLERKFGKYLEDMQTVYEREGWPIQQILYDYIAGMTDQYAIKMVREFFIPKPIDSFNSN</sequence>
<dbReference type="InterPro" id="IPR003607">
    <property type="entry name" value="HD/PDEase_dom"/>
</dbReference>
<proteinExistence type="predicted"/>
<evidence type="ECO:0000313" key="3">
    <source>
        <dbReference type="EMBL" id="AZR72786.1"/>
    </source>
</evidence>
<protein>
    <submittedName>
        <fullName evidence="3">Phosphohydrolase</fullName>
    </submittedName>
</protein>
<dbReference type="PANTHER" id="PTHR11373:SF43">
    <property type="entry name" value="DEOXYGUANOSINETRIPHOSPHATE TRIPHOSPHOHYDROLASE-LIKE PROTEIN"/>
    <property type="match status" value="1"/>
</dbReference>
<dbReference type="SUPFAM" id="SSF109604">
    <property type="entry name" value="HD-domain/PDEase-like"/>
    <property type="match status" value="1"/>
</dbReference>
<dbReference type="PROSITE" id="PS51831">
    <property type="entry name" value="HD"/>
    <property type="match status" value="1"/>
</dbReference>
<dbReference type="Gene3D" id="1.10.3210.10">
    <property type="entry name" value="Hypothetical protein af1432"/>
    <property type="match status" value="1"/>
</dbReference>
<dbReference type="RefSeq" id="WP_127016120.1">
    <property type="nucleotide sequence ID" value="NZ_CP016379.1"/>
</dbReference>
<dbReference type="InterPro" id="IPR050135">
    <property type="entry name" value="dGTPase-like"/>
</dbReference>
<accession>A0A3Q9HPK1</accession>
<dbReference type="PANTHER" id="PTHR11373">
    <property type="entry name" value="DEOXYNUCLEOSIDE TRIPHOSPHATE TRIPHOSPHOHYDROLASE"/>
    <property type="match status" value="1"/>
</dbReference>
<dbReference type="KEGG" id="aft:BBF96_04880"/>
<dbReference type="InterPro" id="IPR006674">
    <property type="entry name" value="HD_domain"/>
</dbReference>
<organism evidence="3 4">
    <name type="scientific">Anoxybacter fermentans</name>
    <dbReference type="NCBI Taxonomy" id="1323375"/>
    <lineage>
        <taxon>Bacteria</taxon>
        <taxon>Bacillati</taxon>
        <taxon>Bacillota</taxon>
        <taxon>Clostridia</taxon>
        <taxon>Halanaerobiales</taxon>
        <taxon>Anoxybacter</taxon>
    </lineage>
</organism>
<dbReference type="CDD" id="cd00077">
    <property type="entry name" value="HDc"/>
    <property type="match status" value="1"/>
</dbReference>
<feature type="domain" description="HD" evidence="2">
    <location>
        <begin position="64"/>
        <end position="198"/>
    </location>
</feature>
<evidence type="ECO:0000256" key="1">
    <source>
        <dbReference type="ARBA" id="ARBA00022801"/>
    </source>
</evidence>
<gene>
    <name evidence="3" type="ORF">BBF96_04880</name>
</gene>
<name>A0A3Q9HPK1_9FIRM</name>
<dbReference type="Pfam" id="PF13286">
    <property type="entry name" value="HD_assoc"/>
    <property type="match status" value="1"/>
</dbReference>
<keyword evidence="4" id="KW-1185">Reference proteome</keyword>
<dbReference type="OrthoDB" id="9803619at2"/>
<dbReference type="Proteomes" id="UP000267250">
    <property type="component" value="Chromosome"/>
</dbReference>
<evidence type="ECO:0000313" key="4">
    <source>
        <dbReference type="Proteomes" id="UP000267250"/>
    </source>
</evidence>
<dbReference type="GO" id="GO:0008832">
    <property type="term" value="F:dGTPase activity"/>
    <property type="evidence" value="ECO:0007669"/>
    <property type="project" value="TreeGrafter"/>
</dbReference>
<dbReference type="GO" id="GO:0006203">
    <property type="term" value="P:dGTP catabolic process"/>
    <property type="evidence" value="ECO:0007669"/>
    <property type="project" value="TreeGrafter"/>
</dbReference>
<dbReference type="AlphaFoldDB" id="A0A3Q9HPK1"/>
<dbReference type="Pfam" id="PF01966">
    <property type="entry name" value="HD"/>
    <property type="match status" value="1"/>
</dbReference>
<keyword evidence="1 3" id="KW-0378">Hydrolase</keyword>
<reference evidence="3 4" key="1">
    <citation type="submission" date="2016-07" db="EMBL/GenBank/DDBJ databases">
        <title>Genome and transcriptome analysis of iron-reducing fermentative bacteria Anoxybacter fermentans.</title>
        <authorList>
            <person name="Zeng X."/>
            <person name="Shao Z."/>
        </authorList>
    </citation>
    <scope>NUCLEOTIDE SEQUENCE [LARGE SCALE GENOMIC DNA]</scope>
    <source>
        <strain evidence="3 4">DY22613</strain>
    </source>
</reference>